<proteinExistence type="predicted"/>
<gene>
    <name evidence="2" type="ORF">SCF082_LOCUS2270</name>
</gene>
<dbReference type="Pfam" id="PF04577">
    <property type="entry name" value="Glyco_transf_61"/>
    <property type="match status" value="1"/>
</dbReference>
<comment type="caution">
    <text evidence="2">The sequence shown here is derived from an EMBL/GenBank/DDBJ whole genome shotgun (WGS) entry which is preliminary data.</text>
</comment>
<dbReference type="InterPro" id="IPR049625">
    <property type="entry name" value="Glyco_transf_61_cat"/>
</dbReference>
<feature type="domain" description="Glycosyltransferase 61 catalytic" evidence="1">
    <location>
        <begin position="167"/>
        <end position="355"/>
    </location>
</feature>
<protein>
    <recommendedName>
        <fullName evidence="1">Glycosyltransferase 61 catalytic domain-containing protein</fullName>
    </recommendedName>
</protein>
<evidence type="ECO:0000313" key="2">
    <source>
        <dbReference type="EMBL" id="CAK8990533.1"/>
    </source>
</evidence>
<sequence length="400" mass="43938">MLMRTLSQWLPILTCAVRPAMRIQGHHDLDDAKHFDIGDLQGFEDLERLHKAVSRALGETFAIVSFSTAAWTIPLDMSEDAPYLNAFQKLNSTHGLYKATKNEIYFSGNSGDSMFGIPTLEGDGTDELDALGFGTSSKRASESEVQDNLAAKHVVVQVNYAGGCGYFGHAIDNVFPRVLAILPGAKRANHTVSVVIPEEAREFFSPNTETLFQALGIDVLADAPRTPHRMMGVTRVASWDRLVRQNARAVIRSELLGSVRPATCADGKAVGQGGDLWEMVFFSRHSGTRNVRHVEGAEAFEDKLRQKGYYILDNPGAMSVEDLAKQLYTRTCRLAGFSGTALLNLIFLPDHAKLVELNPTGLYADYWEWAHALGMSYAHRAPSSSINAFQADALVDFVDA</sequence>
<evidence type="ECO:0000259" key="1">
    <source>
        <dbReference type="Pfam" id="PF04577"/>
    </source>
</evidence>
<keyword evidence="3" id="KW-1185">Reference proteome</keyword>
<dbReference type="Proteomes" id="UP001642464">
    <property type="component" value="Unassembled WGS sequence"/>
</dbReference>
<evidence type="ECO:0000313" key="3">
    <source>
        <dbReference type="Proteomes" id="UP001642464"/>
    </source>
</evidence>
<accession>A0ABP0HL72</accession>
<name>A0ABP0HL72_9DINO</name>
<reference evidence="2 3" key="1">
    <citation type="submission" date="2024-02" db="EMBL/GenBank/DDBJ databases">
        <authorList>
            <person name="Chen Y."/>
            <person name="Shah S."/>
            <person name="Dougan E. K."/>
            <person name="Thang M."/>
            <person name="Chan C."/>
        </authorList>
    </citation>
    <scope>NUCLEOTIDE SEQUENCE [LARGE SCALE GENOMIC DNA]</scope>
</reference>
<dbReference type="EMBL" id="CAXAMM010001114">
    <property type="protein sequence ID" value="CAK8990533.1"/>
    <property type="molecule type" value="Genomic_DNA"/>
</dbReference>
<organism evidence="2 3">
    <name type="scientific">Durusdinium trenchii</name>
    <dbReference type="NCBI Taxonomy" id="1381693"/>
    <lineage>
        <taxon>Eukaryota</taxon>
        <taxon>Sar</taxon>
        <taxon>Alveolata</taxon>
        <taxon>Dinophyceae</taxon>
        <taxon>Suessiales</taxon>
        <taxon>Symbiodiniaceae</taxon>
        <taxon>Durusdinium</taxon>
    </lineage>
</organism>